<dbReference type="EMBL" id="CP165644">
    <property type="protein sequence ID" value="XDU66727.1"/>
    <property type="molecule type" value="Genomic_DNA"/>
</dbReference>
<evidence type="ECO:0000256" key="1">
    <source>
        <dbReference type="SAM" id="Coils"/>
    </source>
</evidence>
<sequence>MKLDLEEKDLLREIINFKIINRKDIEERYGFNRLKYMLIKFNEILKSIGEESIYSNKDYIYYFGNYTTKIFKLESKDKKLKITYRRELIELFLLFSNKKLSIYRIIKKMNLKEDEKNKVKRDVQKVLFKYKIKYSEYKNFENTKELFKSKGYKINKIREQFLREILSKRLGREKNNIYSENFYLENLELTLGIKNITYIKKTIFSYLDEKTIINSTKEKYEILTKFLINLKIQKSEAKKEIFFEEQMQEEYFEMIEKILKKENIKFYPKIIKELYKKVNKNLKKEKSEVENINNKIKENLLKENLTETKIELYKIEEKRQNHNNQEFIDKKIKKIYVFPDELKRTKTLVLMDVEESKVSKIFYEIQKMAGFLEIMEVCKLSEFKKSINKTEKRYGQIVIVSTSSRINDIKNLSKIPIYLLSIENLKTSMTSVKRKDYLMGKILILEDLIKEYQNLISEREASIRLIKRNKRRKERELQKKKKLLEIKSKIERMRKQKSKKAKKFKKRVDNGNFF</sequence>
<feature type="region of interest" description="Disordered" evidence="2">
    <location>
        <begin position="495"/>
        <end position="514"/>
    </location>
</feature>
<evidence type="ECO:0000313" key="3">
    <source>
        <dbReference type="EMBL" id="XDU66727.1"/>
    </source>
</evidence>
<feature type="compositionally biased region" description="Basic residues" evidence="2">
    <location>
        <begin position="495"/>
        <end position="506"/>
    </location>
</feature>
<dbReference type="KEGG" id="lrug:AB8B22_10205"/>
<accession>A0AB39VG48</accession>
<feature type="coiled-coil region" evidence="1">
    <location>
        <begin position="272"/>
        <end position="325"/>
    </location>
</feature>
<protein>
    <submittedName>
        <fullName evidence="3">Uncharacterized protein</fullName>
    </submittedName>
</protein>
<reference evidence="3" key="1">
    <citation type="submission" date="2024-07" db="EMBL/GenBank/DDBJ databases">
        <authorList>
            <person name="Li X.-J."/>
            <person name="Wang X."/>
        </authorList>
    </citation>
    <scope>NUCLEOTIDE SEQUENCE</scope>
    <source>
        <strain evidence="3">HSP-334</strain>
    </source>
</reference>
<name>A0AB39VG48_9FUSO</name>
<organism evidence="3">
    <name type="scientific">Leptotrichia rugosa</name>
    <dbReference type="NCBI Taxonomy" id="3239302"/>
    <lineage>
        <taxon>Bacteria</taxon>
        <taxon>Fusobacteriati</taxon>
        <taxon>Fusobacteriota</taxon>
        <taxon>Fusobacteriia</taxon>
        <taxon>Fusobacteriales</taxon>
        <taxon>Leptotrichiaceae</taxon>
        <taxon>Leptotrichia</taxon>
    </lineage>
</organism>
<evidence type="ECO:0000256" key="2">
    <source>
        <dbReference type="SAM" id="MobiDB-lite"/>
    </source>
</evidence>
<dbReference type="AlphaFoldDB" id="A0AB39VG48"/>
<dbReference type="RefSeq" id="WP_369711013.1">
    <property type="nucleotide sequence ID" value="NZ_CP165644.1"/>
</dbReference>
<proteinExistence type="predicted"/>
<keyword evidence="1" id="KW-0175">Coiled coil</keyword>
<gene>
    <name evidence="3" type="ORF">AB8B22_10205</name>
</gene>
<feature type="coiled-coil region" evidence="1">
    <location>
        <begin position="445"/>
        <end position="487"/>
    </location>
</feature>